<accession>A0ABP7ED18</accession>
<dbReference type="InterPro" id="IPR006121">
    <property type="entry name" value="HMA_dom"/>
</dbReference>
<dbReference type="Pfam" id="PF00403">
    <property type="entry name" value="HMA"/>
    <property type="match status" value="1"/>
</dbReference>
<sequence>MQKAVINLETLTCPSCIQKIENALKGLSGVEKDSVEVMFNSSRVKAEFNSEVTTIEAIEKAIEDLGYPVIRSRVKAA</sequence>
<name>A0ABP7ED18_9STAP</name>
<gene>
    <name evidence="3" type="ORF">GCM10022378_03470</name>
</gene>
<reference evidence="4" key="1">
    <citation type="journal article" date="2019" name="Int. J. Syst. Evol. Microbiol.">
        <title>The Global Catalogue of Microorganisms (GCM) 10K type strain sequencing project: providing services to taxonomists for standard genome sequencing and annotation.</title>
        <authorList>
            <consortium name="The Broad Institute Genomics Platform"/>
            <consortium name="The Broad Institute Genome Sequencing Center for Infectious Disease"/>
            <person name="Wu L."/>
            <person name="Ma J."/>
        </authorList>
    </citation>
    <scope>NUCLEOTIDE SEQUENCE [LARGE SCALE GENOMIC DNA]</scope>
    <source>
        <strain evidence="4">JCM 16981</strain>
    </source>
</reference>
<keyword evidence="1" id="KW-0479">Metal-binding</keyword>
<feature type="domain" description="HMA" evidence="2">
    <location>
        <begin position="2"/>
        <end position="70"/>
    </location>
</feature>
<dbReference type="Gene3D" id="3.30.70.100">
    <property type="match status" value="1"/>
</dbReference>
<dbReference type="SUPFAM" id="SSF55008">
    <property type="entry name" value="HMA, heavy metal-associated domain"/>
    <property type="match status" value="1"/>
</dbReference>
<evidence type="ECO:0000256" key="1">
    <source>
        <dbReference type="ARBA" id="ARBA00022723"/>
    </source>
</evidence>
<evidence type="ECO:0000259" key="2">
    <source>
        <dbReference type="PROSITE" id="PS50846"/>
    </source>
</evidence>
<dbReference type="InterPro" id="IPR036163">
    <property type="entry name" value="HMA_dom_sf"/>
</dbReference>
<comment type="caution">
    <text evidence="3">The sequence shown here is derived from an EMBL/GenBank/DDBJ whole genome shotgun (WGS) entry which is preliminary data.</text>
</comment>
<dbReference type="PROSITE" id="PS50846">
    <property type="entry name" value="HMA_2"/>
    <property type="match status" value="1"/>
</dbReference>
<evidence type="ECO:0000313" key="4">
    <source>
        <dbReference type="Proteomes" id="UP001500920"/>
    </source>
</evidence>
<proteinExistence type="predicted"/>
<evidence type="ECO:0000313" key="3">
    <source>
        <dbReference type="EMBL" id="GAA3716517.1"/>
    </source>
</evidence>
<organism evidence="3 4">
    <name type="scientific">Salinicoccus jeotgali</name>
    <dbReference type="NCBI Taxonomy" id="381634"/>
    <lineage>
        <taxon>Bacteria</taxon>
        <taxon>Bacillati</taxon>
        <taxon>Bacillota</taxon>
        <taxon>Bacilli</taxon>
        <taxon>Bacillales</taxon>
        <taxon>Staphylococcaceae</taxon>
        <taxon>Salinicoccus</taxon>
    </lineage>
</organism>
<dbReference type="Proteomes" id="UP001500920">
    <property type="component" value="Unassembled WGS sequence"/>
</dbReference>
<dbReference type="CDD" id="cd00371">
    <property type="entry name" value="HMA"/>
    <property type="match status" value="1"/>
</dbReference>
<dbReference type="RefSeq" id="WP_344700900.1">
    <property type="nucleotide sequence ID" value="NZ_BAABCK010000012.1"/>
</dbReference>
<dbReference type="InterPro" id="IPR017969">
    <property type="entry name" value="Heavy-metal-associated_CS"/>
</dbReference>
<keyword evidence="4" id="KW-1185">Reference proteome</keyword>
<dbReference type="PROSITE" id="PS01047">
    <property type="entry name" value="HMA_1"/>
    <property type="match status" value="1"/>
</dbReference>
<dbReference type="EMBL" id="BAABCK010000012">
    <property type="protein sequence ID" value="GAA3716517.1"/>
    <property type="molecule type" value="Genomic_DNA"/>
</dbReference>
<protein>
    <submittedName>
        <fullName evidence="3">Heavy-metal-associated domain-containing protein</fullName>
    </submittedName>
</protein>